<dbReference type="InterPro" id="IPR050309">
    <property type="entry name" value="Type-B_Carboxylest/Lipase"/>
</dbReference>
<reference evidence="5" key="1">
    <citation type="submission" date="2020-05" db="EMBL/GenBank/DDBJ databases">
        <title>Mycena genomes resolve the evolution of fungal bioluminescence.</title>
        <authorList>
            <person name="Tsai I.J."/>
        </authorList>
    </citation>
    <scope>NUCLEOTIDE SEQUENCE</scope>
    <source>
        <strain evidence="5">160909Yilan</strain>
    </source>
</reference>
<dbReference type="PROSITE" id="PS00122">
    <property type="entry name" value="CARBOXYLESTERASE_B_1"/>
    <property type="match status" value="1"/>
</dbReference>
<feature type="signal peptide" evidence="3">
    <location>
        <begin position="1"/>
        <end position="21"/>
    </location>
</feature>
<sequence>MILSYTLVALALFSLPAAVKATPDGPVVNTTSGSYIGARDTANVVDTFFGIRFASPPARFTPAAPVSNAPNGLQSALAFGDDCPQFPGTAILAVAGIPAGPPLRGANQSEDCLFLNVWRPEGTSAGDKLPILIYIHGGGYFAGSGSEWNGTSLVQRSVATGKPIIFMTFNYRVGTLGFLGSAQVPPDSLNVGLQDQRAAFRFIQDNAESFGGDGSRITISGESAGAASVHMHYLYPDSQRTFRAGISSSGSSLVLNTPACEWNDRPGGTYNQLGNVTGCGTGAGSFECLQNIPFDTFWPLALTTYEVPGGGLPPWSPCKGPQGSLVDEYPVEKVINGDFLDLPIITGTNRNEGNFIIGTSFLDLTPQPSLDEENSLISAYIASQATNNKTVSQATLNKLLELYAHPTDNLALNSSLYNRAAEFTTDYEMLAPQRLFLKTASSAQRNQDVWAYSFQQHPSDAPDFLGAFHTADLYYLDMGFTPVPSRTLQSQMQDFYISFVNDLSPGASWPKYTEESNMVMRLLDGDVQPISDTLRLEQTDFLNEVHVMKEFGRFG</sequence>
<dbReference type="EMBL" id="JACAZH010000007">
    <property type="protein sequence ID" value="KAF7364315.1"/>
    <property type="molecule type" value="Genomic_DNA"/>
</dbReference>
<feature type="domain" description="Carboxylesterase type B" evidence="4">
    <location>
        <begin position="25"/>
        <end position="539"/>
    </location>
</feature>
<evidence type="ECO:0000256" key="1">
    <source>
        <dbReference type="ARBA" id="ARBA00005964"/>
    </source>
</evidence>
<feature type="chain" id="PRO_5034400347" description="Carboxylic ester hydrolase" evidence="3">
    <location>
        <begin position="22"/>
        <end position="555"/>
    </location>
</feature>
<gene>
    <name evidence="5" type="ORF">MSAN_01091500</name>
</gene>
<dbReference type="InterPro" id="IPR019819">
    <property type="entry name" value="Carboxylesterase_B_CS"/>
</dbReference>
<comment type="similarity">
    <text evidence="1 3">Belongs to the type-B carboxylesterase/lipase family.</text>
</comment>
<dbReference type="PROSITE" id="PS00941">
    <property type="entry name" value="CARBOXYLESTERASE_B_2"/>
    <property type="match status" value="1"/>
</dbReference>
<dbReference type="InterPro" id="IPR019826">
    <property type="entry name" value="Carboxylesterase_B_AS"/>
</dbReference>
<protein>
    <recommendedName>
        <fullName evidence="3">Carboxylic ester hydrolase</fullName>
        <ecNumber evidence="3">3.1.1.-</ecNumber>
    </recommendedName>
</protein>
<dbReference type="GO" id="GO:0016787">
    <property type="term" value="F:hydrolase activity"/>
    <property type="evidence" value="ECO:0007669"/>
    <property type="project" value="UniProtKB-KW"/>
</dbReference>
<dbReference type="InterPro" id="IPR029058">
    <property type="entry name" value="AB_hydrolase_fold"/>
</dbReference>
<dbReference type="OrthoDB" id="408631at2759"/>
<dbReference type="Proteomes" id="UP000623467">
    <property type="component" value="Unassembled WGS sequence"/>
</dbReference>
<evidence type="ECO:0000256" key="2">
    <source>
        <dbReference type="ARBA" id="ARBA00022801"/>
    </source>
</evidence>
<evidence type="ECO:0000256" key="3">
    <source>
        <dbReference type="RuleBase" id="RU361235"/>
    </source>
</evidence>
<organism evidence="5 6">
    <name type="scientific">Mycena sanguinolenta</name>
    <dbReference type="NCBI Taxonomy" id="230812"/>
    <lineage>
        <taxon>Eukaryota</taxon>
        <taxon>Fungi</taxon>
        <taxon>Dikarya</taxon>
        <taxon>Basidiomycota</taxon>
        <taxon>Agaricomycotina</taxon>
        <taxon>Agaricomycetes</taxon>
        <taxon>Agaricomycetidae</taxon>
        <taxon>Agaricales</taxon>
        <taxon>Marasmiineae</taxon>
        <taxon>Mycenaceae</taxon>
        <taxon>Mycena</taxon>
    </lineage>
</organism>
<keyword evidence="6" id="KW-1185">Reference proteome</keyword>
<dbReference type="Gene3D" id="3.40.50.1820">
    <property type="entry name" value="alpha/beta hydrolase"/>
    <property type="match status" value="1"/>
</dbReference>
<dbReference type="EC" id="3.1.1.-" evidence="3"/>
<evidence type="ECO:0000313" key="6">
    <source>
        <dbReference type="Proteomes" id="UP000623467"/>
    </source>
</evidence>
<dbReference type="InterPro" id="IPR002018">
    <property type="entry name" value="CarbesteraseB"/>
</dbReference>
<dbReference type="PANTHER" id="PTHR11559">
    <property type="entry name" value="CARBOXYLESTERASE"/>
    <property type="match status" value="1"/>
</dbReference>
<proteinExistence type="inferred from homology"/>
<keyword evidence="2 3" id="KW-0378">Hydrolase</keyword>
<evidence type="ECO:0000313" key="5">
    <source>
        <dbReference type="EMBL" id="KAF7364315.1"/>
    </source>
</evidence>
<dbReference type="AlphaFoldDB" id="A0A8H7D7J6"/>
<evidence type="ECO:0000259" key="4">
    <source>
        <dbReference type="Pfam" id="PF00135"/>
    </source>
</evidence>
<keyword evidence="3" id="KW-0732">Signal</keyword>
<name>A0A8H7D7J6_9AGAR</name>
<dbReference type="Pfam" id="PF00135">
    <property type="entry name" value="COesterase"/>
    <property type="match status" value="1"/>
</dbReference>
<accession>A0A8H7D7J6</accession>
<dbReference type="SUPFAM" id="SSF53474">
    <property type="entry name" value="alpha/beta-Hydrolases"/>
    <property type="match status" value="1"/>
</dbReference>
<comment type="caution">
    <text evidence="5">The sequence shown here is derived from an EMBL/GenBank/DDBJ whole genome shotgun (WGS) entry which is preliminary data.</text>
</comment>